<dbReference type="EMBL" id="FPJO01000020">
    <property type="protein sequence ID" value="SFY36808.1"/>
    <property type="molecule type" value="Genomic_DNA"/>
</dbReference>
<feature type="compositionally biased region" description="Low complexity" evidence="1">
    <location>
        <begin position="85"/>
        <end position="108"/>
    </location>
</feature>
<accession>A0A1K2EPI2</accession>
<evidence type="ECO:0000259" key="2">
    <source>
        <dbReference type="Pfam" id="PF14016"/>
    </source>
</evidence>
<dbReference type="AlphaFoldDB" id="A0A1K2EPI2"/>
<evidence type="ECO:0000313" key="4">
    <source>
        <dbReference type="Proteomes" id="UP000181909"/>
    </source>
</evidence>
<organism evidence="3 4">
    <name type="scientific">Streptomyces atratus</name>
    <dbReference type="NCBI Taxonomy" id="1893"/>
    <lineage>
        <taxon>Bacteria</taxon>
        <taxon>Bacillati</taxon>
        <taxon>Actinomycetota</taxon>
        <taxon>Actinomycetes</taxon>
        <taxon>Kitasatosporales</taxon>
        <taxon>Streptomycetaceae</taxon>
        <taxon>Streptomyces</taxon>
    </lineage>
</organism>
<evidence type="ECO:0000313" key="3">
    <source>
        <dbReference type="EMBL" id="SFY36808.1"/>
    </source>
</evidence>
<feature type="compositionally biased region" description="Basic and acidic residues" evidence="1">
    <location>
        <begin position="72"/>
        <end position="84"/>
    </location>
</feature>
<dbReference type="InterPro" id="IPR025326">
    <property type="entry name" value="DUF4232"/>
</dbReference>
<dbReference type="Pfam" id="PF14016">
    <property type="entry name" value="DUF4232"/>
    <property type="match status" value="1"/>
</dbReference>
<feature type="domain" description="DUF4232" evidence="2">
    <location>
        <begin position="130"/>
        <end position="235"/>
    </location>
</feature>
<gene>
    <name evidence="3" type="ORF">SAMN02787144_1020160</name>
</gene>
<dbReference type="Proteomes" id="UP000181909">
    <property type="component" value="Unassembled WGS sequence"/>
</dbReference>
<proteinExistence type="predicted"/>
<feature type="region of interest" description="Disordered" evidence="1">
    <location>
        <begin position="57"/>
        <end position="122"/>
    </location>
</feature>
<name>A0A1K2EPI2_STRAR</name>
<evidence type="ECO:0000256" key="1">
    <source>
        <dbReference type="SAM" id="MobiDB-lite"/>
    </source>
</evidence>
<reference evidence="3 4" key="1">
    <citation type="submission" date="2016-11" db="EMBL/GenBank/DDBJ databases">
        <authorList>
            <person name="Jaros S."/>
            <person name="Januszkiewicz K."/>
            <person name="Wedrychowicz H."/>
        </authorList>
    </citation>
    <scope>NUCLEOTIDE SEQUENCE [LARGE SCALE GENOMIC DNA]</scope>
    <source>
        <strain evidence="3 4">OK807</strain>
    </source>
</reference>
<protein>
    <recommendedName>
        <fullName evidence="2">DUF4232 domain-containing protein</fullName>
    </recommendedName>
</protein>
<sequence length="275" mass="27651">MSRGQGERLAAGSGPCLTLVLENFMRKIRTRKHTAALGAVTAVLALSLTACGGDDTGTKSAGPAAAASTDSKSTDASKTTDDSKSGATAQNTGTTKTGTSKTGTSKTGTSGGTANAGGNTSDSYAYKHPCKSSDLSVRVYPREGSATQHVIEINNTGANSCGLSYFPRVSLGAAKASDHSGDITPAVPGGLGGAPAYPVKPKTAAIAVIDLNPSGKNGVTWVDEMNVLPDGDHMANAETQNFPLGPDVKVGDPKLGLYRSTVADAVSSMQSAGKS</sequence>